<comment type="caution">
    <text evidence="1">The sequence shown here is derived from an EMBL/GenBank/DDBJ whole genome shotgun (WGS) entry which is preliminary data.</text>
</comment>
<sequence length="516" mass="58417">MQEGLPDIAMLLLPLCFSRQQNITALVSNISEHRSPISVSQRLDQPVKQWARPHQSNCDVIWHLYPSLFCGTTAEGLNFFEFGTLMAQLTRVAQSLLSTGNGVPSTASVWNVDWCLGVDNCPQRPLQQYCSYVQAVASTSGTELLSAGCMLLMGLLRFAAREVSPQMTPQHFKVCGYKYFSVLLEPVALSRARVQRTRVQQCLYMLYITPYTVLYLRSRGRYVLTGPFTPLTALCSVSPTVDYSLHITEHVTFVHRTVDYSLHITELVSFVHRTVDYSLHITELVSFVRWTVDYNLHFTELANRIRFSAESLPDFRTWESCWTIPLCWENFDGDFRFPLALAYLRCPTLTSLHSHRLSRLEGSVVILLTNQNYGYQILNVSLAFNLLSNSVHGCTHSAYLCPVLYTARHQCPVHIPYANQRLWRHAAGVRRVVGEGRSAGRGESGMVNRGSRVVLGHWCRGLGERARVPRAERDSSARGVAEQLGNTGDRYFRTLSHSHLQWPATSTLSCELHLHF</sequence>
<name>A0ABQ9G7W3_9NEOP</name>
<organism evidence="1 2">
    <name type="scientific">Dryococelus australis</name>
    <dbReference type="NCBI Taxonomy" id="614101"/>
    <lineage>
        <taxon>Eukaryota</taxon>
        <taxon>Metazoa</taxon>
        <taxon>Ecdysozoa</taxon>
        <taxon>Arthropoda</taxon>
        <taxon>Hexapoda</taxon>
        <taxon>Insecta</taxon>
        <taxon>Pterygota</taxon>
        <taxon>Neoptera</taxon>
        <taxon>Polyneoptera</taxon>
        <taxon>Phasmatodea</taxon>
        <taxon>Verophasmatodea</taxon>
        <taxon>Anareolatae</taxon>
        <taxon>Phasmatidae</taxon>
        <taxon>Eurycanthinae</taxon>
        <taxon>Dryococelus</taxon>
    </lineage>
</organism>
<protein>
    <submittedName>
        <fullName evidence="1">Uncharacterized protein</fullName>
    </submittedName>
</protein>
<dbReference type="EMBL" id="JARBHB010000016">
    <property type="protein sequence ID" value="KAJ8867119.1"/>
    <property type="molecule type" value="Genomic_DNA"/>
</dbReference>
<dbReference type="Proteomes" id="UP001159363">
    <property type="component" value="Chromosome 15"/>
</dbReference>
<accession>A0ABQ9G7W3</accession>
<gene>
    <name evidence="1" type="ORF">PR048_032982</name>
</gene>
<evidence type="ECO:0000313" key="1">
    <source>
        <dbReference type="EMBL" id="KAJ8867119.1"/>
    </source>
</evidence>
<keyword evidence="2" id="KW-1185">Reference proteome</keyword>
<proteinExistence type="predicted"/>
<evidence type="ECO:0000313" key="2">
    <source>
        <dbReference type="Proteomes" id="UP001159363"/>
    </source>
</evidence>
<reference evidence="1 2" key="1">
    <citation type="submission" date="2023-02" db="EMBL/GenBank/DDBJ databases">
        <title>LHISI_Scaffold_Assembly.</title>
        <authorList>
            <person name="Stuart O.P."/>
            <person name="Cleave R."/>
            <person name="Magrath M.J.L."/>
            <person name="Mikheyev A.S."/>
        </authorList>
    </citation>
    <scope>NUCLEOTIDE SEQUENCE [LARGE SCALE GENOMIC DNA]</scope>
    <source>
        <strain evidence="1">Daus_M_001</strain>
        <tissue evidence="1">Leg muscle</tissue>
    </source>
</reference>